<reference evidence="7" key="1">
    <citation type="submission" date="2019-11" db="EMBL/GenBank/DDBJ databases">
        <authorList>
            <person name="Feng L."/>
        </authorList>
    </citation>
    <scope>NUCLEOTIDE SEQUENCE</scope>
    <source>
        <strain evidence="7">IbartlettiiLFYP30</strain>
    </source>
</reference>
<feature type="transmembrane region" description="Helical" evidence="6">
    <location>
        <begin position="136"/>
        <end position="159"/>
    </location>
</feature>
<feature type="transmembrane region" description="Helical" evidence="6">
    <location>
        <begin position="179"/>
        <end position="204"/>
    </location>
</feature>
<protein>
    <submittedName>
        <fullName evidence="7">Uncharacterized protein</fullName>
    </submittedName>
</protein>
<feature type="transmembrane region" description="Helical" evidence="6">
    <location>
        <begin position="39"/>
        <end position="63"/>
    </location>
</feature>
<accession>A0A6N3E4I4</accession>
<proteinExistence type="predicted"/>
<dbReference type="Pfam" id="PF03631">
    <property type="entry name" value="Virul_fac_BrkB"/>
    <property type="match status" value="1"/>
</dbReference>
<dbReference type="RefSeq" id="WP_007286776.1">
    <property type="nucleotide sequence ID" value="NZ_CABIXZ010000001.1"/>
</dbReference>
<dbReference type="PANTHER" id="PTHR30213">
    <property type="entry name" value="INNER MEMBRANE PROTEIN YHJD"/>
    <property type="match status" value="1"/>
</dbReference>
<evidence type="ECO:0000256" key="3">
    <source>
        <dbReference type="ARBA" id="ARBA00022692"/>
    </source>
</evidence>
<feature type="transmembrane region" description="Helical" evidence="6">
    <location>
        <begin position="96"/>
        <end position="115"/>
    </location>
</feature>
<keyword evidence="2" id="KW-1003">Cell membrane</keyword>
<keyword evidence="4 6" id="KW-1133">Transmembrane helix</keyword>
<feature type="transmembrane region" description="Helical" evidence="6">
    <location>
        <begin position="70"/>
        <end position="90"/>
    </location>
</feature>
<dbReference type="GO" id="GO:0005886">
    <property type="term" value="C:plasma membrane"/>
    <property type="evidence" value="ECO:0007669"/>
    <property type="project" value="UniProtKB-SubCell"/>
</dbReference>
<dbReference type="GeneID" id="89565266"/>
<evidence type="ECO:0000256" key="2">
    <source>
        <dbReference type="ARBA" id="ARBA00022475"/>
    </source>
</evidence>
<feature type="transmembrane region" description="Helical" evidence="6">
    <location>
        <begin position="256"/>
        <end position="279"/>
    </location>
</feature>
<evidence type="ECO:0000313" key="7">
    <source>
        <dbReference type="EMBL" id="VYU34804.1"/>
    </source>
</evidence>
<dbReference type="PIRSF" id="PIRSF035875">
    <property type="entry name" value="RNase_BN"/>
    <property type="match status" value="1"/>
</dbReference>
<keyword evidence="3 6" id="KW-0812">Transmembrane</keyword>
<dbReference type="AlphaFoldDB" id="A0A6N3E4I4"/>
<evidence type="ECO:0000256" key="5">
    <source>
        <dbReference type="ARBA" id="ARBA00023136"/>
    </source>
</evidence>
<dbReference type="NCBIfam" id="TIGR00765">
    <property type="entry name" value="yihY_not_rbn"/>
    <property type="match status" value="1"/>
</dbReference>
<evidence type="ECO:0000256" key="4">
    <source>
        <dbReference type="ARBA" id="ARBA00022989"/>
    </source>
</evidence>
<keyword evidence="5 6" id="KW-0472">Membrane</keyword>
<organism evidence="7">
    <name type="scientific">Intestinibacter bartlettii</name>
    <dbReference type="NCBI Taxonomy" id="261299"/>
    <lineage>
        <taxon>Bacteria</taxon>
        <taxon>Bacillati</taxon>
        <taxon>Bacillota</taxon>
        <taxon>Clostridia</taxon>
        <taxon>Peptostreptococcales</taxon>
        <taxon>Peptostreptococcaceae</taxon>
        <taxon>Intestinibacter</taxon>
    </lineage>
</organism>
<dbReference type="PANTHER" id="PTHR30213:SF0">
    <property type="entry name" value="UPF0761 MEMBRANE PROTEIN YIHY"/>
    <property type="match status" value="1"/>
</dbReference>
<feature type="transmembrane region" description="Helical" evidence="6">
    <location>
        <begin position="216"/>
        <end position="236"/>
    </location>
</feature>
<evidence type="ECO:0000256" key="1">
    <source>
        <dbReference type="ARBA" id="ARBA00004651"/>
    </source>
</evidence>
<evidence type="ECO:0000256" key="6">
    <source>
        <dbReference type="SAM" id="Phobius"/>
    </source>
</evidence>
<comment type="subcellular location">
    <subcellularLocation>
        <location evidence="1">Cell membrane</location>
        <topology evidence="1">Multi-pass membrane protein</topology>
    </subcellularLocation>
</comment>
<dbReference type="EMBL" id="CACRUE010000033">
    <property type="protein sequence ID" value="VYU34804.1"/>
    <property type="molecule type" value="Genomic_DNA"/>
</dbReference>
<name>A0A6N3E4I4_9FIRM</name>
<gene>
    <name evidence="7" type="ORF">IBLFYP30_02426</name>
</gene>
<sequence>MKKINKIVNKFLQKKYNFERKYGQIEIGNINSRAAEVGFYLLLSLFPFLLFTISAVVFIPIIYLNKYINILESLIPSSAFIILNGLIRSVIGNRSIKLLISSFFLAIWSISKAVKSLIRGINRSYGVNENRSFFKVLFISLIFSIMLLLLILISLVLLIGGEKIGIFVFDLIGLDKYFIYIWNILRYSVGILFVISILVILYTYMPNTKMKVRDSVPGAVLSTFLWIIVTYGYSFYVNNFSNYDVIYGSLGGVIVLITWLYLSSWTILAGSELNARLLYKKRNRTKIRKKYDKHRDIHKYDLH</sequence>
<dbReference type="InterPro" id="IPR017039">
    <property type="entry name" value="Virul_fac_BrkB"/>
</dbReference>